<comment type="catalytic activity">
    <reaction evidence="15">
        <text>L-threonyl-[protein] + ATP = O-phospho-L-threonyl-[protein] + ADP + H(+)</text>
        <dbReference type="Rhea" id="RHEA:46608"/>
        <dbReference type="Rhea" id="RHEA-COMP:11060"/>
        <dbReference type="Rhea" id="RHEA-COMP:11605"/>
        <dbReference type="ChEBI" id="CHEBI:15378"/>
        <dbReference type="ChEBI" id="CHEBI:30013"/>
        <dbReference type="ChEBI" id="CHEBI:30616"/>
        <dbReference type="ChEBI" id="CHEBI:61977"/>
        <dbReference type="ChEBI" id="CHEBI:456216"/>
        <dbReference type="EC" id="2.7.11.21"/>
    </reaction>
</comment>
<dbReference type="Pfam" id="PF00069">
    <property type="entry name" value="Pkinase"/>
    <property type="match status" value="1"/>
</dbReference>
<feature type="compositionally biased region" description="Basic and acidic residues" evidence="18">
    <location>
        <begin position="389"/>
        <end position="403"/>
    </location>
</feature>
<feature type="domain" description="Protein kinase" evidence="19">
    <location>
        <begin position="39"/>
        <end position="292"/>
    </location>
</feature>
<evidence type="ECO:0000256" key="2">
    <source>
        <dbReference type="ARBA" id="ARBA00012424"/>
    </source>
</evidence>
<dbReference type="InterPro" id="IPR008266">
    <property type="entry name" value="Tyr_kinase_AS"/>
</dbReference>
<dbReference type="CDD" id="cd13115">
    <property type="entry name" value="POLO_box_Plk4_2"/>
    <property type="match status" value="1"/>
</dbReference>
<dbReference type="InterPro" id="IPR033696">
    <property type="entry name" value="POLO_box_Plk4_C"/>
</dbReference>
<dbReference type="Gene3D" id="1.10.510.10">
    <property type="entry name" value="Transferase(Phosphotransferase) domain 1"/>
    <property type="match status" value="1"/>
</dbReference>
<evidence type="ECO:0000256" key="3">
    <source>
        <dbReference type="ARBA" id="ARBA00020245"/>
    </source>
</evidence>
<dbReference type="PROSITE" id="PS00107">
    <property type="entry name" value="PROTEIN_KINASE_ATP"/>
    <property type="match status" value="1"/>
</dbReference>
<dbReference type="PROSITE" id="PS50078">
    <property type="entry name" value="POLO_BOX"/>
    <property type="match status" value="1"/>
</dbReference>
<evidence type="ECO:0000256" key="11">
    <source>
        <dbReference type="ARBA" id="ARBA00023212"/>
    </source>
</evidence>
<accession>A0AAJ7T7K1</accession>
<dbReference type="Proteomes" id="UP001318040">
    <property type="component" value="Chromosome 16"/>
</dbReference>
<dbReference type="EC" id="2.7.11.21" evidence="2"/>
<evidence type="ECO:0000256" key="18">
    <source>
        <dbReference type="SAM" id="MobiDB-lite"/>
    </source>
</evidence>
<evidence type="ECO:0000259" key="22">
    <source>
        <dbReference type="PROSITE" id="PS51985"/>
    </source>
</evidence>
<dbReference type="FunFam" id="3.30.200.20:FF:000221">
    <property type="entry name" value="Putative serine/threonine-protein kinase PLK4"/>
    <property type="match status" value="1"/>
</dbReference>
<keyword evidence="4" id="KW-0963">Cytoplasm</keyword>
<proteinExistence type="predicted"/>
<evidence type="ECO:0000259" key="19">
    <source>
        <dbReference type="PROSITE" id="PS50011"/>
    </source>
</evidence>
<feature type="region of interest" description="Disordered" evidence="18">
    <location>
        <begin position="336"/>
        <end position="361"/>
    </location>
</feature>
<dbReference type="Pfam" id="PF18190">
    <property type="entry name" value="Plk4_PB1"/>
    <property type="match status" value="1"/>
</dbReference>
<dbReference type="Gene3D" id="2.40.50.930">
    <property type="match status" value="1"/>
</dbReference>
<evidence type="ECO:0000259" key="20">
    <source>
        <dbReference type="PROSITE" id="PS50078"/>
    </source>
</evidence>
<evidence type="ECO:0000256" key="8">
    <source>
        <dbReference type="ARBA" id="ARBA00022777"/>
    </source>
</evidence>
<keyword evidence="6" id="KW-0808">Transferase</keyword>
<dbReference type="PANTHER" id="PTHR24345:SF91">
    <property type="entry name" value="SERINE_THREONINE-PROTEIN KINASE PLK4"/>
    <property type="match status" value="1"/>
</dbReference>
<keyword evidence="9 17" id="KW-0067">ATP-binding</keyword>
<dbReference type="PANTHER" id="PTHR24345">
    <property type="entry name" value="SERINE/THREONINE-PROTEIN KINASE PLK"/>
    <property type="match status" value="1"/>
</dbReference>
<evidence type="ECO:0000256" key="1">
    <source>
        <dbReference type="ARBA" id="ARBA00004114"/>
    </source>
</evidence>
<evidence type="ECO:0000256" key="15">
    <source>
        <dbReference type="ARBA" id="ARBA00047802"/>
    </source>
</evidence>
<keyword evidence="11" id="KW-0206">Cytoskeleton</keyword>
<keyword evidence="5" id="KW-0723">Serine/threonine-protein kinase</keyword>
<dbReference type="GO" id="GO:0005814">
    <property type="term" value="C:centriole"/>
    <property type="evidence" value="ECO:0007669"/>
    <property type="project" value="UniProtKB-SubCell"/>
</dbReference>
<evidence type="ECO:0000256" key="9">
    <source>
        <dbReference type="ARBA" id="ARBA00022840"/>
    </source>
</evidence>
<dbReference type="CDD" id="cd13116">
    <property type="entry name" value="POLO_box_Plk4_3"/>
    <property type="match status" value="1"/>
</dbReference>
<dbReference type="Gene3D" id="3.30.1120.120">
    <property type="match status" value="1"/>
</dbReference>
<dbReference type="InterPro" id="IPR047108">
    <property type="entry name" value="Plk4-like_POLO_box_2_sf"/>
</dbReference>
<dbReference type="AlphaFoldDB" id="A0AAJ7T7K1"/>
<dbReference type="GO" id="GO:0005634">
    <property type="term" value="C:nucleus"/>
    <property type="evidence" value="ECO:0007669"/>
    <property type="project" value="TreeGrafter"/>
</dbReference>
<dbReference type="InterPro" id="IPR033699">
    <property type="entry name" value="POLO_box_Plk4_1"/>
</dbReference>
<evidence type="ECO:0000256" key="13">
    <source>
        <dbReference type="ARBA" id="ARBA00030429"/>
    </source>
</evidence>
<dbReference type="KEGG" id="pmrn:116943047"/>
<evidence type="ECO:0000313" key="23">
    <source>
        <dbReference type="Proteomes" id="UP001318040"/>
    </source>
</evidence>
<gene>
    <name evidence="24" type="primary">LOC116943047</name>
</gene>
<feature type="domain" description="Cryptic POLO box 1 (CPB1)" evidence="21">
    <location>
        <begin position="717"/>
        <end position="830"/>
    </location>
</feature>
<feature type="compositionally biased region" description="Basic and acidic residues" evidence="18">
    <location>
        <begin position="427"/>
        <end position="440"/>
    </location>
</feature>
<dbReference type="Pfam" id="PF18409">
    <property type="entry name" value="Plk4_PB2"/>
    <property type="match status" value="1"/>
</dbReference>
<keyword evidence="23" id="KW-1185">Reference proteome</keyword>
<dbReference type="InterPro" id="IPR011009">
    <property type="entry name" value="Kinase-like_dom_sf"/>
</dbReference>
<feature type="region of interest" description="Disordered" evidence="18">
    <location>
        <begin position="469"/>
        <end position="495"/>
    </location>
</feature>
<organism evidence="23 24">
    <name type="scientific">Petromyzon marinus</name>
    <name type="common">Sea lamprey</name>
    <dbReference type="NCBI Taxonomy" id="7757"/>
    <lineage>
        <taxon>Eukaryota</taxon>
        <taxon>Metazoa</taxon>
        <taxon>Chordata</taxon>
        <taxon>Craniata</taxon>
        <taxon>Vertebrata</taxon>
        <taxon>Cyclostomata</taxon>
        <taxon>Hyperoartia</taxon>
        <taxon>Petromyzontiformes</taxon>
        <taxon>Petromyzontidae</taxon>
        <taxon>Petromyzon</taxon>
    </lineage>
</organism>
<dbReference type="FunFam" id="1.10.510.10:FF:000576">
    <property type="entry name" value="Serine/threonine-protein kinase PLK4"/>
    <property type="match status" value="1"/>
</dbReference>
<feature type="domain" description="POLO box" evidence="20">
    <location>
        <begin position="1009"/>
        <end position="1086"/>
    </location>
</feature>
<comment type="subcellular location">
    <subcellularLocation>
        <location evidence="1">Cytoplasm</location>
        <location evidence="1">Cytoskeleton</location>
        <location evidence="1">Microtubule organizing center</location>
        <location evidence="1">Centrosome</location>
        <location evidence="1">Centriole</location>
    </subcellularLocation>
</comment>
<dbReference type="InterPro" id="IPR033698">
    <property type="entry name" value="POLO_box_Plk4_2"/>
</dbReference>
<dbReference type="GO" id="GO:0005524">
    <property type="term" value="F:ATP binding"/>
    <property type="evidence" value="ECO:0007669"/>
    <property type="project" value="UniProtKB-UniRule"/>
</dbReference>
<dbReference type="SUPFAM" id="SSF82615">
    <property type="entry name" value="Polo-box domain"/>
    <property type="match status" value="1"/>
</dbReference>
<evidence type="ECO:0000256" key="12">
    <source>
        <dbReference type="ARBA" id="ARBA00030332"/>
    </source>
</evidence>
<dbReference type="CDD" id="cd13114">
    <property type="entry name" value="POLO_box_Plk4_1"/>
    <property type="match status" value="1"/>
</dbReference>
<feature type="compositionally biased region" description="Polar residues" evidence="18">
    <location>
        <begin position="1093"/>
        <end position="1102"/>
    </location>
</feature>
<dbReference type="PROSITE" id="PS00109">
    <property type="entry name" value="PROTEIN_KINASE_TYR"/>
    <property type="match status" value="1"/>
</dbReference>
<feature type="compositionally biased region" description="Basic residues" evidence="18">
    <location>
        <begin position="1115"/>
        <end position="1126"/>
    </location>
</feature>
<dbReference type="FunFam" id="3.30.1120.120:FF:000001">
    <property type="entry name" value="serine/threonine-protein kinase PLK4 isoform X2"/>
    <property type="match status" value="1"/>
</dbReference>
<feature type="compositionally biased region" description="Basic and acidic residues" evidence="18">
    <location>
        <begin position="680"/>
        <end position="694"/>
    </location>
</feature>
<dbReference type="PROSITE" id="PS50011">
    <property type="entry name" value="PROTEIN_KINASE_DOM"/>
    <property type="match status" value="1"/>
</dbReference>
<dbReference type="SUPFAM" id="SSF56112">
    <property type="entry name" value="Protein kinase-like (PK-like)"/>
    <property type="match status" value="1"/>
</dbReference>
<dbReference type="InterPro" id="IPR000959">
    <property type="entry name" value="POLO_box_dom"/>
</dbReference>
<dbReference type="InterPro" id="IPR000719">
    <property type="entry name" value="Prot_kinase_dom"/>
</dbReference>
<dbReference type="GO" id="GO:0004674">
    <property type="term" value="F:protein serine/threonine kinase activity"/>
    <property type="evidence" value="ECO:0007669"/>
    <property type="project" value="UniProtKB-KW"/>
</dbReference>
<evidence type="ECO:0000313" key="24">
    <source>
        <dbReference type="RefSeq" id="XP_032811562.1"/>
    </source>
</evidence>
<sequence length="1126" mass="121977">MHRTLANRAHRRCGGRTTNYCTHKRAVLQKLSFQSETDYQVLQLLGKGAFACVYRARSVGSLIEVAIKMIDKKAMKKAGMLKRVRNEVEIHCQLKHPSVLELYTCFEDQNYVYLVLEMCNNGEVGRYLKAKGTPFSEEQVRHFMKQTVHGMLYLHSHGILHRDLTLSNLLLTADMNIKIADFGLAAQLRLPEEKHFTMCGTPNYISPEIATRGAHGLESDVWSLGCMLYTMLVGRPPFDTDAIGTTLNRVVLGEYSEPMHLSKPARSLIHQLLQKNPVDRLGLACVLDHPFMALRGASSRMTTERGVIRSHPMTSQGVEVSMDSGNTTMSTAAVTVERSRSGARLVSSNRETSAQASQSATSFGFDDAFRSTCTSGLGGVEGSVCRSETSCRSERDRNGDHSTRTGSRPGHTNARSTGSGISTNMRRGTDDRQAKTDVRCPSHTGAREPVITASTESQRYAQKFVQHGLGSTRAGTAPRAETEQPSGSRHEERGNVCGSLVGRNTSSSHSALCTRECHQSLMSDRVDGDRLWSNNACLDLGRIADTALCEQHSSQSGCQGRNVAGEAHGPWGGCQTTAASRDHGEDGREARWEGVAPALPSHSGRPFTVAPCGSGGGTSDGGDALQGTNRSSVFVGCAATPSSGTAGGRGGCGVASQPHCHGATDPRHYPPARGLIQKQADARRGQGVERRADTQETQAHWPSDDVMPKDGSAGRNVISHVTSPLNSIRLRPIRQLTKNAVVSVLEDGEVCLEFLKGRSGRERVREVLRISSDGQQIRLYQPNEGRGFPLDDRPSSPPEEVVIYSYHTLPEPYWKKYKYAARFVQLVRSKTPKVTLYTQHAKCTLMENSPQPDFEACFYDGAKVHRGGEASMRVIEPSGRLSVLDGSVAMDGVGAAEGVRTYLCHAEQVYRQCVALEALILAQEDKCHPSISLFPITVSRRPLYIVNHLPAESASPATQEGVTRMVQPPSPSQAPTLTPSMLLFDGKAMSEASSPVSLGDSSACGRVEVVRSVFVPLVGWASQLASGEVWVHFNEGCRMQVHPTAASIAFTDSLGVTSRFSQKDQLPEQLKDRLQILPRVVELLATSGLGAGATSTHDTTGNAGSGILPGSRATGRTRGRCGGHRL</sequence>
<protein>
    <recommendedName>
        <fullName evidence="3">Serine/threonine-protein kinase PLK4</fullName>
        <ecNumber evidence="2">2.7.11.21</ecNumber>
    </recommendedName>
    <alternativeName>
        <fullName evidence="12">Polo-like kinase 4</fullName>
    </alternativeName>
    <alternativeName>
        <fullName evidence="13 14">Serine/threonine-protein kinase SAK</fullName>
    </alternativeName>
</protein>
<evidence type="ECO:0000256" key="5">
    <source>
        <dbReference type="ARBA" id="ARBA00022527"/>
    </source>
</evidence>
<evidence type="ECO:0000256" key="17">
    <source>
        <dbReference type="PROSITE-ProRule" id="PRU10141"/>
    </source>
</evidence>
<dbReference type="PROSITE" id="PS51984">
    <property type="entry name" value="CPB1"/>
    <property type="match status" value="1"/>
</dbReference>
<feature type="compositionally biased region" description="Low complexity" evidence="18">
    <location>
        <begin position="352"/>
        <end position="361"/>
    </location>
</feature>
<evidence type="ECO:0000256" key="16">
    <source>
        <dbReference type="ARBA" id="ARBA00048347"/>
    </source>
</evidence>
<dbReference type="InterPro" id="IPR017441">
    <property type="entry name" value="Protein_kinase_ATP_BS"/>
</dbReference>
<dbReference type="RefSeq" id="XP_032811562.1">
    <property type="nucleotide sequence ID" value="XM_032955671.1"/>
</dbReference>
<evidence type="ECO:0000256" key="4">
    <source>
        <dbReference type="ARBA" id="ARBA00022490"/>
    </source>
</evidence>
<feature type="region of interest" description="Disordered" evidence="18">
    <location>
        <begin position="1091"/>
        <end position="1126"/>
    </location>
</feature>
<evidence type="ECO:0000256" key="14">
    <source>
        <dbReference type="ARBA" id="ARBA00030924"/>
    </source>
</evidence>
<dbReference type="PROSITE" id="PS51985">
    <property type="entry name" value="CPB2"/>
    <property type="match status" value="1"/>
</dbReference>
<evidence type="ECO:0000259" key="21">
    <source>
        <dbReference type="PROSITE" id="PS51984"/>
    </source>
</evidence>
<name>A0AAJ7T7K1_PETMA</name>
<feature type="region of interest" description="Disordered" evidence="18">
    <location>
        <begin position="380"/>
        <end position="444"/>
    </location>
</feature>
<dbReference type="Gene3D" id="3.30.1120.130">
    <property type="match status" value="1"/>
</dbReference>
<reference evidence="24" key="1">
    <citation type="submission" date="2025-08" db="UniProtKB">
        <authorList>
            <consortium name="RefSeq"/>
        </authorList>
    </citation>
    <scope>IDENTIFICATION</scope>
    <source>
        <tissue evidence="24">Sperm</tissue>
    </source>
</reference>
<evidence type="ECO:0000256" key="6">
    <source>
        <dbReference type="ARBA" id="ARBA00022679"/>
    </source>
</evidence>
<feature type="binding site" evidence="17">
    <location>
        <position position="68"/>
    </location>
    <ligand>
        <name>ATP</name>
        <dbReference type="ChEBI" id="CHEBI:30616"/>
    </ligand>
</feature>
<comment type="catalytic activity">
    <reaction evidence="16">
        <text>L-seryl-[protein] + ATP = O-phospho-L-seryl-[protein] + ADP + H(+)</text>
        <dbReference type="Rhea" id="RHEA:17989"/>
        <dbReference type="Rhea" id="RHEA-COMP:9863"/>
        <dbReference type="Rhea" id="RHEA-COMP:11604"/>
        <dbReference type="ChEBI" id="CHEBI:15378"/>
        <dbReference type="ChEBI" id="CHEBI:29999"/>
        <dbReference type="ChEBI" id="CHEBI:30616"/>
        <dbReference type="ChEBI" id="CHEBI:83421"/>
        <dbReference type="ChEBI" id="CHEBI:456216"/>
        <dbReference type="EC" id="2.7.11.21"/>
    </reaction>
</comment>
<keyword evidence="10" id="KW-0832">Ubl conjugation</keyword>
<keyword evidence="8" id="KW-0418">Kinase</keyword>
<feature type="region of interest" description="Disordered" evidence="18">
    <location>
        <begin position="678"/>
        <end position="713"/>
    </location>
</feature>
<keyword evidence="7 17" id="KW-0547">Nucleotide-binding</keyword>
<feature type="domain" description="Cryptic POLO box 2 (CPB2)" evidence="22">
    <location>
        <begin position="831"/>
        <end position="948"/>
    </location>
</feature>
<evidence type="ECO:0000256" key="10">
    <source>
        <dbReference type="ARBA" id="ARBA00022843"/>
    </source>
</evidence>
<feature type="compositionally biased region" description="Polar residues" evidence="18">
    <location>
        <begin position="413"/>
        <end position="426"/>
    </location>
</feature>
<dbReference type="InterPro" id="IPR046437">
    <property type="entry name" value="Ser_Thr-PK_POLO_box_1_sf"/>
</dbReference>
<evidence type="ECO:0000256" key="7">
    <source>
        <dbReference type="ARBA" id="ARBA00022741"/>
    </source>
</evidence>